<protein>
    <submittedName>
        <fullName evidence="1">Uncharacterized protein</fullName>
    </submittedName>
</protein>
<organism evidence="1 2">
    <name type="scientific">Dermabacter hominis 1368</name>
    <dbReference type="NCBI Taxonomy" id="1450519"/>
    <lineage>
        <taxon>Bacteria</taxon>
        <taxon>Bacillati</taxon>
        <taxon>Actinomycetota</taxon>
        <taxon>Actinomycetes</taxon>
        <taxon>Micrococcales</taxon>
        <taxon>Dermabacteraceae</taxon>
        <taxon>Dermabacter</taxon>
    </lineage>
</organism>
<comment type="caution">
    <text evidence="1">The sequence shown here is derived from an EMBL/GenBank/DDBJ whole genome shotgun (WGS) entry which is preliminary data.</text>
</comment>
<name>A0ABR4SNB6_9MICO</name>
<keyword evidence="2" id="KW-1185">Reference proteome</keyword>
<reference evidence="1 2" key="1">
    <citation type="submission" date="2014-01" db="EMBL/GenBank/DDBJ databases">
        <title>Draft genome sequence of the multidrug-resistant clinical isolate Dermabacter hominis 1368.</title>
        <authorList>
            <person name="Albersmeier A."/>
            <person name="Bomholt C."/>
            <person name="Glaub A."/>
            <person name="Ruckert C."/>
            <person name="Soriano F."/>
            <person name="Fernandez-Natal I."/>
            <person name="Tauch A."/>
        </authorList>
    </citation>
    <scope>NUCLEOTIDE SEQUENCE [LARGE SCALE GENOMIC DNA]</scope>
    <source>
        <strain evidence="1 2">1368</strain>
    </source>
</reference>
<dbReference type="RefSeq" id="WP_034370515.1">
    <property type="nucleotide sequence ID" value="NZ_KN323183.1"/>
</dbReference>
<sequence length="150" mass="17390">MIEKHYAHVTRDRTVLRRLAQLRRVTRQDVLDQSLITVTCSNPDACEGWIKCSADHDGYDPDDPDSPAYDEWEGVMIHGKIHDWHSMYGWVTEHPGCPVIDHTPEQDFCGIDTSRDGTYLLDIDWDDTACFMTVVRRVSDDPNWKPEEQE</sequence>
<dbReference type="EMBL" id="JDRS01000002">
    <property type="protein sequence ID" value="KDS94197.1"/>
    <property type="molecule type" value="Genomic_DNA"/>
</dbReference>
<proteinExistence type="predicted"/>
<accession>A0ABR4SNB6</accession>
<dbReference type="Proteomes" id="UP000030182">
    <property type="component" value="Unassembled WGS sequence"/>
</dbReference>
<gene>
    <name evidence="1" type="ORF">DHOM_02825</name>
</gene>
<evidence type="ECO:0000313" key="1">
    <source>
        <dbReference type="EMBL" id="KDS94197.1"/>
    </source>
</evidence>
<evidence type="ECO:0000313" key="2">
    <source>
        <dbReference type="Proteomes" id="UP000030182"/>
    </source>
</evidence>